<accession>A0A7S7NUR3</accession>
<dbReference type="EMBL" id="CP063849">
    <property type="protein sequence ID" value="QOY90101.1"/>
    <property type="molecule type" value="Genomic_DNA"/>
</dbReference>
<dbReference type="SUPFAM" id="SSF51556">
    <property type="entry name" value="Metallo-dependent hydrolases"/>
    <property type="match status" value="1"/>
</dbReference>
<evidence type="ECO:0000256" key="1">
    <source>
        <dbReference type="SAM" id="SignalP"/>
    </source>
</evidence>
<keyword evidence="1" id="KW-0732">Signal</keyword>
<keyword evidence="4" id="KW-1185">Reference proteome</keyword>
<feature type="chain" id="PRO_5032619545" evidence="1">
    <location>
        <begin position="24"/>
        <end position="433"/>
    </location>
</feature>
<reference evidence="3 4" key="1">
    <citation type="submission" date="2020-10" db="EMBL/GenBank/DDBJ databases">
        <title>Complete genome sequence of Paludibaculum fermentans P105T, a facultatively anaerobic acidobacterium capable of dissimilatory Fe(III) reduction.</title>
        <authorList>
            <person name="Dedysh S.N."/>
            <person name="Beletsky A.V."/>
            <person name="Kulichevskaya I.S."/>
            <person name="Mardanov A.V."/>
            <person name="Ravin N.V."/>
        </authorList>
    </citation>
    <scope>NUCLEOTIDE SEQUENCE [LARGE SCALE GENOMIC DNA]</scope>
    <source>
        <strain evidence="3 4">P105</strain>
    </source>
</reference>
<evidence type="ECO:0000259" key="2">
    <source>
        <dbReference type="Pfam" id="PF04909"/>
    </source>
</evidence>
<dbReference type="GO" id="GO:0016787">
    <property type="term" value="F:hydrolase activity"/>
    <property type="evidence" value="ECO:0007669"/>
    <property type="project" value="UniProtKB-KW"/>
</dbReference>
<dbReference type="PROSITE" id="PS51257">
    <property type="entry name" value="PROKAR_LIPOPROTEIN"/>
    <property type="match status" value="1"/>
</dbReference>
<protein>
    <submittedName>
        <fullName evidence="3">Amidohydrolase family protein</fullName>
    </submittedName>
</protein>
<name>A0A7S7NUR3_PALFE</name>
<dbReference type="InterPro" id="IPR032466">
    <property type="entry name" value="Metal_Hydrolase"/>
</dbReference>
<dbReference type="KEGG" id="pfer:IRI77_09145"/>
<dbReference type="InterPro" id="IPR006680">
    <property type="entry name" value="Amidohydro-rel"/>
</dbReference>
<dbReference type="Pfam" id="PF04909">
    <property type="entry name" value="Amidohydro_2"/>
    <property type="match status" value="1"/>
</dbReference>
<gene>
    <name evidence="3" type="ORF">IRI77_09145</name>
</gene>
<dbReference type="Gene3D" id="3.20.20.140">
    <property type="entry name" value="Metal-dependent hydrolases"/>
    <property type="match status" value="1"/>
</dbReference>
<dbReference type="AlphaFoldDB" id="A0A7S7NUR3"/>
<dbReference type="PANTHER" id="PTHR43383:SF2">
    <property type="entry name" value="AMIDOHYDROLASE 2 FAMILY PROTEIN"/>
    <property type="match status" value="1"/>
</dbReference>
<proteinExistence type="predicted"/>
<sequence length="433" mass="48728">MQRRTFFTAGLAAACPAILTAQAGSFKELSRAIDAMPLVDSHEHLLPESERLELKPDLFLLASHYLNSDMVSAGMPTPTPKTWAEFEPWWQVSRFTGYGQALSIAIRDIYGIGEIKAATLPRINSAIAEANKPGLYKRILKDRMKLDYAVLDDYWHGDPVRPDGEYFVLARKMDWFCSAAKAADIRRMEEVTGTSIPDVKGLKRAVEKRLDQSLDAGLVTIKSTLAYNRPLRFEVVPEADAQRDFDLLMKEPQKQAPRRLSDHIFHHVLQLADAHKLPVQMHTGLQAGNGNTLENSRPTLLNNLFGLYPKVVFDLFHLGWPWMEEVAALAKMYANVTADLCWVHIITPTGARRALHELIDTVPLNKILGFGGDYRYVELSYAHAVMARRNVAQVLAEKVQSREMTEAEALNAARLILHDNAARLFPRPKPRQA</sequence>
<dbReference type="PANTHER" id="PTHR43383">
    <property type="entry name" value="NODULIN 6"/>
    <property type="match status" value="1"/>
</dbReference>
<evidence type="ECO:0000313" key="4">
    <source>
        <dbReference type="Proteomes" id="UP000593892"/>
    </source>
</evidence>
<dbReference type="Proteomes" id="UP000593892">
    <property type="component" value="Chromosome"/>
</dbReference>
<organism evidence="3 4">
    <name type="scientific">Paludibaculum fermentans</name>
    <dbReference type="NCBI Taxonomy" id="1473598"/>
    <lineage>
        <taxon>Bacteria</taxon>
        <taxon>Pseudomonadati</taxon>
        <taxon>Acidobacteriota</taxon>
        <taxon>Terriglobia</taxon>
        <taxon>Bryobacterales</taxon>
        <taxon>Bryobacteraceae</taxon>
        <taxon>Paludibaculum</taxon>
    </lineage>
</organism>
<feature type="domain" description="Amidohydrolase-related" evidence="2">
    <location>
        <begin position="256"/>
        <end position="426"/>
    </location>
</feature>
<evidence type="ECO:0000313" key="3">
    <source>
        <dbReference type="EMBL" id="QOY90101.1"/>
    </source>
</evidence>
<keyword evidence="3" id="KW-0378">Hydrolase</keyword>
<feature type="signal peptide" evidence="1">
    <location>
        <begin position="1"/>
        <end position="23"/>
    </location>
</feature>
<dbReference type="RefSeq" id="WP_194451766.1">
    <property type="nucleotide sequence ID" value="NZ_CP063849.1"/>
</dbReference>